<keyword evidence="1" id="KW-0863">Zinc-finger</keyword>
<dbReference type="SMART" id="SM00343">
    <property type="entry name" value="ZnF_C2HC"/>
    <property type="match status" value="2"/>
</dbReference>
<protein>
    <recommendedName>
        <fullName evidence="3">CCHC-type domain-containing protein</fullName>
    </recommendedName>
</protein>
<reference evidence="4" key="1">
    <citation type="submission" date="2021-12" db="EMBL/GenBank/DDBJ databases">
        <authorList>
            <person name="King R."/>
        </authorList>
    </citation>
    <scope>NUCLEOTIDE SEQUENCE</scope>
</reference>
<keyword evidence="1" id="KW-0479">Metal-binding</keyword>
<evidence type="ECO:0000256" key="2">
    <source>
        <dbReference type="SAM" id="MobiDB-lite"/>
    </source>
</evidence>
<dbReference type="Gene3D" id="4.10.60.10">
    <property type="entry name" value="Zinc finger, CCHC-type"/>
    <property type="match status" value="1"/>
</dbReference>
<feature type="region of interest" description="Disordered" evidence="2">
    <location>
        <begin position="146"/>
        <end position="181"/>
    </location>
</feature>
<name>A0A9P0F1W8_BEMTA</name>
<evidence type="ECO:0000313" key="5">
    <source>
        <dbReference type="Proteomes" id="UP001152759"/>
    </source>
</evidence>
<dbReference type="EMBL" id="OU963863">
    <property type="protein sequence ID" value="CAH0385438.1"/>
    <property type="molecule type" value="Genomic_DNA"/>
</dbReference>
<feature type="compositionally biased region" description="Basic and acidic residues" evidence="2">
    <location>
        <begin position="29"/>
        <end position="43"/>
    </location>
</feature>
<dbReference type="InterPro" id="IPR001878">
    <property type="entry name" value="Znf_CCHC"/>
</dbReference>
<dbReference type="Proteomes" id="UP001152759">
    <property type="component" value="Chromosome 2"/>
</dbReference>
<feature type="compositionally biased region" description="Basic residues" evidence="2">
    <location>
        <begin position="342"/>
        <end position="354"/>
    </location>
</feature>
<dbReference type="SUPFAM" id="SSF57756">
    <property type="entry name" value="Retrovirus zinc finger-like domains"/>
    <property type="match status" value="1"/>
</dbReference>
<accession>A0A9P0F1W8</accession>
<evidence type="ECO:0000259" key="3">
    <source>
        <dbReference type="PROSITE" id="PS50158"/>
    </source>
</evidence>
<keyword evidence="1" id="KW-0862">Zinc</keyword>
<gene>
    <name evidence="4" type="ORF">BEMITA_LOCUS4662</name>
</gene>
<feature type="region of interest" description="Disordered" evidence="2">
    <location>
        <begin position="29"/>
        <end position="127"/>
    </location>
</feature>
<evidence type="ECO:0000256" key="1">
    <source>
        <dbReference type="PROSITE-ProRule" id="PRU00047"/>
    </source>
</evidence>
<dbReference type="GO" id="GO:0003676">
    <property type="term" value="F:nucleic acid binding"/>
    <property type="evidence" value="ECO:0007669"/>
    <property type="project" value="InterPro"/>
</dbReference>
<dbReference type="InterPro" id="IPR036875">
    <property type="entry name" value="Znf_CCHC_sf"/>
</dbReference>
<keyword evidence="5" id="KW-1185">Reference proteome</keyword>
<feature type="region of interest" description="Disordered" evidence="2">
    <location>
        <begin position="316"/>
        <end position="421"/>
    </location>
</feature>
<feature type="compositionally biased region" description="Polar residues" evidence="2">
    <location>
        <begin position="160"/>
        <end position="175"/>
    </location>
</feature>
<dbReference type="PROSITE" id="PS50158">
    <property type="entry name" value="ZF_CCHC"/>
    <property type="match status" value="1"/>
</dbReference>
<sequence length="677" mass="74576">MEKAHKAALDEIRGLKAANFIWEELFKEQAEEQETQSRSDRESSPGFKSNFARNLEKSTLLPDAKEDPVPEGILGREVVSPSSEVGGKEKGTGAPEPIVERRIVPYTGPKGPVTARLTPNPTTEESAPARLATPLDNKRGAADRIGRRKPQVIQGPKGSWPTTGAQPHRQSSVESGASELSLDMEGVSQPLLGSGGLRKPVDINLERRLQEYDKTLLQKVSENINQQTQYINVVLMKQKEYIEKVMEKVMSLNAGKQPEEKAGVSPNTLNRIAENVTGKTAEPVEVEMSAVQMIPLSNPEGLPANQLNLMQEMQNAIEQSERQSEPEVINQRAEDNQPGLTKRQRKRHALKLRKKAEAVGKTAQPEPNKANKKWTEVLGRKASKATEPNDPPKSQPRNRRGGGYKGPGSEQREMSARHTTSSAPLIHVVTVRSTKGDGADAVKDKLINGIRPTKSGLSIVSWQRAMYGGIRVELASKTQAEAFVAKANAIPTLKAVHQQPKLPRLIFKGVGKDAADEDVLVAIRSRVGHSTGARVLKSFSLSKKASTRNVVVEVTPALRSEMSRFGRRWQVGWQAAEVGDFNQLTQCFNCQLYGHVSKECKAPTRCRWCAEAGHSGEQCPGWDNPDHFVPVCFGCQKHKLRGPPHDAGDRNRCGYYRRKFEAHKESIGLGDGHRTGR</sequence>
<evidence type="ECO:0000313" key="4">
    <source>
        <dbReference type="EMBL" id="CAH0385438.1"/>
    </source>
</evidence>
<dbReference type="AlphaFoldDB" id="A0A9P0F1W8"/>
<organism evidence="4 5">
    <name type="scientific">Bemisia tabaci</name>
    <name type="common">Sweetpotato whitefly</name>
    <name type="synonym">Aleurodes tabaci</name>
    <dbReference type="NCBI Taxonomy" id="7038"/>
    <lineage>
        <taxon>Eukaryota</taxon>
        <taxon>Metazoa</taxon>
        <taxon>Ecdysozoa</taxon>
        <taxon>Arthropoda</taxon>
        <taxon>Hexapoda</taxon>
        <taxon>Insecta</taxon>
        <taxon>Pterygota</taxon>
        <taxon>Neoptera</taxon>
        <taxon>Paraneoptera</taxon>
        <taxon>Hemiptera</taxon>
        <taxon>Sternorrhyncha</taxon>
        <taxon>Aleyrodoidea</taxon>
        <taxon>Aleyrodidae</taxon>
        <taxon>Aleyrodinae</taxon>
        <taxon>Bemisia</taxon>
    </lineage>
</organism>
<proteinExistence type="predicted"/>
<feature type="domain" description="CCHC-type" evidence="3">
    <location>
        <begin position="587"/>
        <end position="601"/>
    </location>
</feature>
<dbReference type="GO" id="GO:0008270">
    <property type="term" value="F:zinc ion binding"/>
    <property type="evidence" value="ECO:0007669"/>
    <property type="project" value="UniProtKB-KW"/>
</dbReference>